<keyword evidence="2" id="KW-1185">Reference proteome</keyword>
<dbReference type="AlphaFoldDB" id="A0A5C3LUV8"/>
<accession>A0A5C3LUV8</accession>
<dbReference type="Proteomes" id="UP000308652">
    <property type="component" value="Unassembled WGS sequence"/>
</dbReference>
<protein>
    <recommendedName>
        <fullName evidence="3">F-box domain-containing protein</fullName>
    </recommendedName>
</protein>
<name>A0A5C3LUV8_9AGAR</name>
<dbReference type="STRING" id="68775.A0A5C3LUV8"/>
<dbReference type="SUPFAM" id="SSF52047">
    <property type="entry name" value="RNI-like"/>
    <property type="match status" value="1"/>
</dbReference>
<organism evidence="1 2">
    <name type="scientific">Crucibulum laeve</name>
    <dbReference type="NCBI Taxonomy" id="68775"/>
    <lineage>
        <taxon>Eukaryota</taxon>
        <taxon>Fungi</taxon>
        <taxon>Dikarya</taxon>
        <taxon>Basidiomycota</taxon>
        <taxon>Agaricomycotina</taxon>
        <taxon>Agaricomycetes</taxon>
        <taxon>Agaricomycetidae</taxon>
        <taxon>Agaricales</taxon>
        <taxon>Agaricineae</taxon>
        <taxon>Nidulariaceae</taxon>
        <taxon>Crucibulum</taxon>
    </lineage>
</organism>
<dbReference type="Gene3D" id="3.80.10.10">
    <property type="entry name" value="Ribonuclease Inhibitor"/>
    <property type="match status" value="1"/>
</dbReference>
<reference evidence="1 2" key="1">
    <citation type="journal article" date="2019" name="Nat. Ecol. Evol.">
        <title>Megaphylogeny resolves global patterns of mushroom evolution.</title>
        <authorList>
            <person name="Varga T."/>
            <person name="Krizsan K."/>
            <person name="Foldi C."/>
            <person name="Dima B."/>
            <person name="Sanchez-Garcia M."/>
            <person name="Sanchez-Ramirez S."/>
            <person name="Szollosi G.J."/>
            <person name="Szarkandi J.G."/>
            <person name="Papp V."/>
            <person name="Albert L."/>
            <person name="Andreopoulos W."/>
            <person name="Angelini C."/>
            <person name="Antonin V."/>
            <person name="Barry K.W."/>
            <person name="Bougher N.L."/>
            <person name="Buchanan P."/>
            <person name="Buyck B."/>
            <person name="Bense V."/>
            <person name="Catcheside P."/>
            <person name="Chovatia M."/>
            <person name="Cooper J."/>
            <person name="Damon W."/>
            <person name="Desjardin D."/>
            <person name="Finy P."/>
            <person name="Geml J."/>
            <person name="Haridas S."/>
            <person name="Hughes K."/>
            <person name="Justo A."/>
            <person name="Karasinski D."/>
            <person name="Kautmanova I."/>
            <person name="Kiss B."/>
            <person name="Kocsube S."/>
            <person name="Kotiranta H."/>
            <person name="LaButti K.M."/>
            <person name="Lechner B.E."/>
            <person name="Liimatainen K."/>
            <person name="Lipzen A."/>
            <person name="Lukacs Z."/>
            <person name="Mihaltcheva S."/>
            <person name="Morgado L.N."/>
            <person name="Niskanen T."/>
            <person name="Noordeloos M.E."/>
            <person name="Ohm R.A."/>
            <person name="Ortiz-Santana B."/>
            <person name="Ovrebo C."/>
            <person name="Racz N."/>
            <person name="Riley R."/>
            <person name="Savchenko A."/>
            <person name="Shiryaev A."/>
            <person name="Soop K."/>
            <person name="Spirin V."/>
            <person name="Szebenyi C."/>
            <person name="Tomsovsky M."/>
            <person name="Tulloss R.E."/>
            <person name="Uehling J."/>
            <person name="Grigoriev I.V."/>
            <person name="Vagvolgyi C."/>
            <person name="Papp T."/>
            <person name="Martin F.M."/>
            <person name="Miettinen O."/>
            <person name="Hibbett D.S."/>
            <person name="Nagy L.G."/>
        </authorList>
    </citation>
    <scope>NUCLEOTIDE SEQUENCE [LARGE SCALE GENOMIC DNA]</scope>
    <source>
        <strain evidence="1 2">CBS 166.37</strain>
    </source>
</reference>
<evidence type="ECO:0008006" key="3">
    <source>
        <dbReference type="Google" id="ProtNLM"/>
    </source>
</evidence>
<dbReference type="InterPro" id="IPR032675">
    <property type="entry name" value="LRR_dom_sf"/>
</dbReference>
<gene>
    <name evidence="1" type="ORF">BDQ12DRAFT_659060</name>
</gene>
<dbReference type="EMBL" id="ML213672">
    <property type="protein sequence ID" value="TFK32521.1"/>
    <property type="molecule type" value="Genomic_DNA"/>
</dbReference>
<proteinExistence type="predicted"/>
<sequence length="404" mass="45667">MASFSNVPFDITEKIIDTLQDDLSALKSCSLTCQLLLPLCRKHMFQSLTLFSFPSQAVFVFAPPQWYHTRHPFPLLRNLLDSNPGIADYVQNLIYETGTSLKDSDQVLRILETFRRVQSLEVVGVSSDWDEMPPTLTGSISRIIQPSVTHLDIRVFGDVSITIFIPCVNLASLTLSAIYGTVVDIDKLKKISPGVVPQLQSFHFGNNCSRYVMCLVKARYRNDLPVLDFSNLRTLNVRVDNRLDLGAAQALTKVARMLETLHYTVRHFANGYKGLAASINPSSFSTLKRLYFHYYINHGAQDPLYGINDELKALSDFNVIEEIHLEITIDIEFPRNTSNEWGNLDSILAAGFPFLKTLTLSVTDFGFPTDGSEIIFLERLEKLPEEQFPLLSTNSRVVFKFTRV</sequence>
<dbReference type="OrthoDB" id="2745898at2759"/>
<evidence type="ECO:0000313" key="2">
    <source>
        <dbReference type="Proteomes" id="UP000308652"/>
    </source>
</evidence>
<evidence type="ECO:0000313" key="1">
    <source>
        <dbReference type="EMBL" id="TFK32521.1"/>
    </source>
</evidence>